<dbReference type="Pfam" id="PF01973">
    <property type="entry name" value="MptE-like"/>
    <property type="match status" value="1"/>
</dbReference>
<gene>
    <name evidence="2" type="ORF">TM448A01852_0005</name>
</gene>
<dbReference type="EMBL" id="MT144209">
    <property type="protein sequence ID" value="QJA50652.1"/>
    <property type="molecule type" value="Genomic_DNA"/>
</dbReference>
<evidence type="ECO:0000259" key="1">
    <source>
        <dbReference type="Pfam" id="PF01973"/>
    </source>
</evidence>
<sequence length="285" mass="32258">MYCYATDYNTKKVMFPGYEKGYDISKEKKAITVIWDYFKRKADGSNLVYQMGHSPELYESQKNNYLKNRKEINAFKGHKFEKRDTVVVCGSGPSLEPDIEAINRYRNDVCVVTVNAAQAKIEGDYFVTSERLDVLSMSATRTREELEGYVFNNTIAHVSTVAHPNVVKAPWKKITFFSHGFHYEKPRICVPVHFVGRHSTFDALQFAVLKLKAKKVIFTGCDYMYGNQLERLSVSIIEAASLIASINGVDVWNVSQRTAFKNGVKLGSFDEAMSSPIIPEGKGEN</sequence>
<dbReference type="AlphaFoldDB" id="A0A6H1ZT65"/>
<accession>A0A6H1ZT65</accession>
<organism evidence="2">
    <name type="scientific">viral metagenome</name>
    <dbReference type="NCBI Taxonomy" id="1070528"/>
    <lineage>
        <taxon>unclassified sequences</taxon>
        <taxon>metagenomes</taxon>
        <taxon>organismal metagenomes</taxon>
    </lineage>
</organism>
<protein>
    <recommendedName>
        <fullName evidence="1">6-hydroxymethylpterin diphosphokinase MptE-like domain-containing protein</fullName>
    </recommendedName>
</protein>
<feature type="domain" description="6-hydroxymethylpterin diphosphokinase MptE-like" evidence="1">
    <location>
        <begin position="63"/>
        <end position="227"/>
    </location>
</feature>
<proteinExistence type="predicted"/>
<evidence type="ECO:0000313" key="2">
    <source>
        <dbReference type="EMBL" id="QJA50652.1"/>
    </source>
</evidence>
<dbReference type="InterPro" id="IPR002826">
    <property type="entry name" value="MptE-like"/>
</dbReference>
<reference evidence="2" key="1">
    <citation type="submission" date="2020-03" db="EMBL/GenBank/DDBJ databases">
        <title>The deep terrestrial virosphere.</title>
        <authorList>
            <person name="Holmfeldt K."/>
            <person name="Nilsson E."/>
            <person name="Simone D."/>
            <person name="Lopez-Fernandez M."/>
            <person name="Wu X."/>
            <person name="de Brujin I."/>
            <person name="Lundin D."/>
            <person name="Andersson A."/>
            <person name="Bertilsson S."/>
            <person name="Dopson M."/>
        </authorList>
    </citation>
    <scope>NUCLEOTIDE SEQUENCE</scope>
    <source>
        <strain evidence="2">TM448A01852</strain>
    </source>
</reference>
<name>A0A6H1ZT65_9ZZZZ</name>